<dbReference type="GO" id="GO:0030246">
    <property type="term" value="F:carbohydrate binding"/>
    <property type="evidence" value="ECO:0007669"/>
    <property type="project" value="TreeGrafter"/>
</dbReference>
<comment type="subcellular location">
    <subcellularLocation>
        <location evidence="1">Periplasm</location>
    </subcellularLocation>
</comment>
<dbReference type="InterPro" id="IPR050555">
    <property type="entry name" value="Bact_Solute-Bind_Prot2"/>
</dbReference>
<dbReference type="OrthoDB" id="257716at2"/>
<protein>
    <submittedName>
        <fullName evidence="4">LacI family transcriptional regulator</fullName>
    </submittedName>
</protein>
<evidence type="ECO:0000259" key="3">
    <source>
        <dbReference type="Pfam" id="PF13407"/>
    </source>
</evidence>
<dbReference type="PANTHER" id="PTHR30036:SF7">
    <property type="entry name" value="ABC TRANSPORTER PERIPLASMIC-BINDING PROTEIN YPHF"/>
    <property type="match status" value="1"/>
</dbReference>
<dbReference type="STRING" id="195105.CN97_15130"/>
<feature type="domain" description="Periplasmic binding protein" evidence="3">
    <location>
        <begin position="25"/>
        <end position="270"/>
    </location>
</feature>
<evidence type="ECO:0000313" key="5">
    <source>
        <dbReference type="Proteomes" id="UP000028826"/>
    </source>
</evidence>
<dbReference type="AlphaFoldDB" id="A0A086Y706"/>
<dbReference type="EMBL" id="JGYG01000004">
    <property type="protein sequence ID" value="KFI30056.1"/>
    <property type="molecule type" value="Genomic_DNA"/>
</dbReference>
<dbReference type="Proteomes" id="UP000028826">
    <property type="component" value="Unassembled WGS sequence"/>
</dbReference>
<organism evidence="4 5">
    <name type="scientific">Haematobacter massiliensis</name>
    <dbReference type="NCBI Taxonomy" id="195105"/>
    <lineage>
        <taxon>Bacteria</taxon>
        <taxon>Pseudomonadati</taxon>
        <taxon>Pseudomonadota</taxon>
        <taxon>Alphaproteobacteria</taxon>
        <taxon>Rhodobacterales</taxon>
        <taxon>Paracoccaceae</taxon>
        <taxon>Haematobacter</taxon>
    </lineage>
</organism>
<dbReference type="GO" id="GO:0030288">
    <property type="term" value="C:outer membrane-bounded periplasmic space"/>
    <property type="evidence" value="ECO:0007669"/>
    <property type="project" value="TreeGrafter"/>
</dbReference>
<dbReference type="InterPro" id="IPR028082">
    <property type="entry name" value="Peripla_BP_I"/>
</dbReference>
<sequence length="307" mass="31357">MNRLKLTMAAIAVALASPVAAQNIVVVAHGQAADPFWSVVKNGAAAAGKEAGVTVDFRSPETFDMVRMAQLIDAAVNQNPDGLVVSIPDGDALGPSIRRAVEAGIPVISMNSGGDVAHDLGVRLHVGQSEFDAGKAAGARLAELGGKKGICVNHEVGNVSLDQRCAGFAEGFGHAVAVIPTQMDPAEVQSKVRAALEADPEIDSVLTLGAALVGEPAVAAVEALGETDKVRVASFDLSAGFLQDVADGKAAFAIDQQQYLQGYLPVSFLALNAKYGLMPAGDVASGPNLVEKAAASQAIDLSAKGIR</sequence>
<evidence type="ECO:0000256" key="2">
    <source>
        <dbReference type="ARBA" id="ARBA00007639"/>
    </source>
</evidence>
<gene>
    <name evidence="4" type="ORF">CN97_15130</name>
</gene>
<dbReference type="SUPFAM" id="SSF53822">
    <property type="entry name" value="Periplasmic binding protein-like I"/>
    <property type="match status" value="1"/>
</dbReference>
<name>A0A086Y706_9RHOB</name>
<dbReference type="CDD" id="cd06312">
    <property type="entry name" value="PBP1_ABC_sugar_binding-like"/>
    <property type="match status" value="1"/>
</dbReference>
<comment type="caution">
    <text evidence="4">The sequence shown here is derived from an EMBL/GenBank/DDBJ whole genome shotgun (WGS) entry which is preliminary data.</text>
</comment>
<dbReference type="RefSeq" id="WP_035710020.1">
    <property type="nucleotide sequence ID" value="NZ_CAMIFG010000029.1"/>
</dbReference>
<dbReference type="Gene3D" id="3.40.50.2300">
    <property type="match status" value="2"/>
</dbReference>
<dbReference type="PANTHER" id="PTHR30036">
    <property type="entry name" value="D-XYLOSE-BINDING PERIPLASMIC PROTEIN"/>
    <property type="match status" value="1"/>
</dbReference>
<accession>A0A086Y706</accession>
<evidence type="ECO:0000256" key="1">
    <source>
        <dbReference type="ARBA" id="ARBA00004418"/>
    </source>
</evidence>
<comment type="similarity">
    <text evidence="2">Belongs to the bacterial solute-binding protein 2 family.</text>
</comment>
<proteinExistence type="inferred from homology"/>
<keyword evidence="5" id="KW-1185">Reference proteome</keyword>
<dbReference type="Pfam" id="PF13407">
    <property type="entry name" value="Peripla_BP_4"/>
    <property type="match status" value="1"/>
</dbReference>
<dbReference type="eggNOG" id="COG1879">
    <property type="taxonomic scope" value="Bacteria"/>
</dbReference>
<dbReference type="InterPro" id="IPR025997">
    <property type="entry name" value="SBP_2_dom"/>
</dbReference>
<reference evidence="4 5" key="1">
    <citation type="submission" date="2014-03" db="EMBL/GenBank/DDBJ databases">
        <title>Genome of Haematobacter massiliensis CCUG 47968.</title>
        <authorList>
            <person name="Wang D."/>
            <person name="Wang G."/>
        </authorList>
    </citation>
    <scope>NUCLEOTIDE SEQUENCE [LARGE SCALE GENOMIC DNA]</scope>
    <source>
        <strain evidence="4 5">CCUG 47968</strain>
    </source>
</reference>
<evidence type="ECO:0000313" key="4">
    <source>
        <dbReference type="EMBL" id="KFI30056.1"/>
    </source>
</evidence>